<feature type="domain" description="SecDF P1 head subdomain" evidence="12">
    <location>
        <begin position="118"/>
        <end position="212"/>
    </location>
</feature>
<evidence type="ECO:0000313" key="13">
    <source>
        <dbReference type="EMBL" id="KXB60921.1"/>
    </source>
</evidence>
<comment type="similarity">
    <text evidence="9">Belongs to the SecD/SecF family. SecD subfamily.</text>
</comment>
<name>A0A133ZZR1_9FUSO</name>
<dbReference type="RefSeq" id="WP_060918464.1">
    <property type="nucleotide sequence ID" value="NZ_KQ960108.1"/>
</dbReference>
<dbReference type="AlphaFoldDB" id="A0A133ZZR1"/>
<dbReference type="Gene3D" id="3.30.1360.200">
    <property type="match status" value="1"/>
</dbReference>
<feature type="transmembrane region" description="Helical" evidence="9">
    <location>
        <begin position="262"/>
        <end position="281"/>
    </location>
</feature>
<keyword evidence="8 9" id="KW-0472">Membrane</keyword>
<keyword evidence="6 9" id="KW-1133">Transmembrane helix</keyword>
<feature type="domain" description="Protein export membrane protein SecD/SecF C-terminal" evidence="10">
    <location>
        <begin position="213"/>
        <end position="383"/>
    </location>
</feature>
<dbReference type="Gene3D" id="1.20.1640.10">
    <property type="entry name" value="Multidrug efflux transporter AcrB transmembrane domain"/>
    <property type="match status" value="1"/>
</dbReference>
<dbReference type="GO" id="GO:0015450">
    <property type="term" value="F:protein-transporting ATPase activity"/>
    <property type="evidence" value="ECO:0007669"/>
    <property type="project" value="InterPro"/>
</dbReference>
<evidence type="ECO:0000256" key="9">
    <source>
        <dbReference type="HAMAP-Rule" id="MF_01463"/>
    </source>
</evidence>
<dbReference type="InterPro" id="IPR022813">
    <property type="entry name" value="SecD/SecF_arch_bac"/>
</dbReference>
<dbReference type="HAMAP" id="MF_01463_B">
    <property type="entry name" value="SecD_B"/>
    <property type="match status" value="1"/>
</dbReference>
<sequence length="405" mass="43275">MQNKKSHYIWLLVVIIVPIVILALNKIKLGLDLRGGTSVVLQAQGKIEPDTMSKVRSIIERRVNSIGVAEPVIQLSGNDKLIVELAGIKDPQKAVELIGTTAKLEFRIKNRDGSYGPVLLEGSALKSAGVTRDQMGMPSVSFELSSQGANTFAKITRENIGKQLAIMLDNKEQSAPTINSEISGGSGVITGRFSMEEANNLANLLKSGALPVEIKIVENRTVGATLGVDSIRQTGVAGLIALCVISVFMIAIYKIPGIVADIALFINGVLVLGLLSGVGAALTLPGIAGFILTLGMAVDSNVITYERIKDELRFGESLHDAVEKGYENAFPAIIDGNITTLLVAAVLFFFGTGPIKGFAVTLSLGVVATVITGVFVSKIFLRLFIQVFKIKREQLFWKGALNNED</sequence>
<dbReference type="Pfam" id="PF22599">
    <property type="entry name" value="SecDF_P1_head"/>
    <property type="match status" value="1"/>
</dbReference>
<dbReference type="InterPro" id="IPR005791">
    <property type="entry name" value="SecD"/>
</dbReference>
<proteinExistence type="inferred from homology"/>
<comment type="caution">
    <text evidence="9">Lacks conserved residue(s) required for the propagation of feature annotation.</text>
</comment>
<evidence type="ECO:0000256" key="2">
    <source>
        <dbReference type="ARBA" id="ARBA00022448"/>
    </source>
</evidence>
<dbReference type="PATRIC" id="fig|157687.3.peg.1912"/>
<keyword evidence="5 9" id="KW-0653">Protein transport</keyword>
<dbReference type="SUPFAM" id="SSF82866">
    <property type="entry name" value="Multidrug efflux transporter AcrB transmembrane domain"/>
    <property type="match status" value="1"/>
</dbReference>
<comment type="function">
    <text evidence="9">Part of the Sec protein translocase complex. Interacts with the SecYEG preprotein conducting channel. SecDF uses the proton motive force (PMF) to complete protein translocation after the ATP-dependent function of SecA.</text>
</comment>
<keyword evidence="4 9" id="KW-0812">Transmembrane</keyword>
<gene>
    <name evidence="9" type="primary">secD</name>
    <name evidence="13" type="ORF">HMPREF3180_01914</name>
</gene>
<feature type="transmembrane region" description="Helical" evidence="9">
    <location>
        <begin position="329"/>
        <end position="351"/>
    </location>
</feature>
<evidence type="ECO:0000256" key="3">
    <source>
        <dbReference type="ARBA" id="ARBA00022475"/>
    </source>
</evidence>
<dbReference type="NCBIfam" id="TIGR01129">
    <property type="entry name" value="secD"/>
    <property type="match status" value="1"/>
</dbReference>
<dbReference type="Proteomes" id="UP000070483">
    <property type="component" value="Unassembled WGS sequence"/>
</dbReference>
<dbReference type="EMBL" id="LSDD01000147">
    <property type="protein sequence ID" value="KXB60921.1"/>
    <property type="molecule type" value="Genomic_DNA"/>
</dbReference>
<comment type="subcellular location">
    <subcellularLocation>
        <location evidence="1 9">Cell membrane</location>
        <topology evidence="1 9">Multi-pass membrane protein</topology>
    </subcellularLocation>
</comment>
<evidence type="ECO:0000256" key="7">
    <source>
        <dbReference type="ARBA" id="ARBA00023010"/>
    </source>
</evidence>
<dbReference type="NCBIfam" id="TIGR00916">
    <property type="entry name" value="2A0604s01"/>
    <property type="match status" value="1"/>
</dbReference>
<keyword evidence="14" id="KW-1185">Reference proteome</keyword>
<evidence type="ECO:0000256" key="6">
    <source>
        <dbReference type="ARBA" id="ARBA00022989"/>
    </source>
</evidence>
<evidence type="ECO:0000259" key="12">
    <source>
        <dbReference type="Pfam" id="PF22599"/>
    </source>
</evidence>
<feature type="transmembrane region" description="Helical" evidence="9">
    <location>
        <begin position="357"/>
        <end position="381"/>
    </location>
</feature>
<feature type="domain" description="Protein translocase subunit SecDF P1" evidence="11">
    <location>
        <begin position="52"/>
        <end position="109"/>
    </location>
</feature>
<dbReference type="Pfam" id="PF21760">
    <property type="entry name" value="SecD_1st"/>
    <property type="match status" value="1"/>
</dbReference>
<feature type="transmembrane region" description="Helical" evidence="9">
    <location>
        <begin position="235"/>
        <end position="255"/>
    </location>
</feature>
<evidence type="ECO:0000256" key="1">
    <source>
        <dbReference type="ARBA" id="ARBA00004651"/>
    </source>
</evidence>
<dbReference type="PANTHER" id="PTHR30081">
    <property type="entry name" value="PROTEIN-EXPORT MEMBRANE PROTEIN SEC"/>
    <property type="match status" value="1"/>
</dbReference>
<dbReference type="InterPro" id="IPR022646">
    <property type="entry name" value="SecD/SecF_CS"/>
</dbReference>
<comment type="caution">
    <text evidence="13">The sequence shown here is derived from an EMBL/GenBank/DDBJ whole genome shotgun (WGS) entry which is preliminary data.</text>
</comment>
<dbReference type="OrthoDB" id="9805019at2"/>
<dbReference type="GO" id="GO:0006605">
    <property type="term" value="P:protein targeting"/>
    <property type="evidence" value="ECO:0007669"/>
    <property type="project" value="UniProtKB-UniRule"/>
</dbReference>
<comment type="subunit">
    <text evidence="9">Forms a complex with SecF. Part of the essential Sec protein translocation apparatus which comprises SecA, SecYEG and auxiliary proteins SecDF. Other proteins may also be involved.</text>
</comment>
<protein>
    <recommendedName>
        <fullName evidence="9">Protein translocase subunit SecD</fullName>
    </recommendedName>
</protein>
<dbReference type="Pfam" id="PF02355">
    <property type="entry name" value="SecD_SecF_C"/>
    <property type="match status" value="1"/>
</dbReference>
<dbReference type="GO" id="GO:0065002">
    <property type="term" value="P:intracellular protein transmembrane transport"/>
    <property type="evidence" value="ECO:0007669"/>
    <property type="project" value="UniProtKB-UniRule"/>
</dbReference>
<dbReference type="PANTHER" id="PTHR30081:SF1">
    <property type="entry name" value="PROTEIN TRANSLOCASE SUBUNIT SECD"/>
    <property type="match status" value="1"/>
</dbReference>
<reference evidence="14" key="1">
    <citation type="submission" date="2016-01" db="EMBL/GenBank/DDBJ databases">
        <authorList>
            <person name="Mitreva M."/>
            <person name="Pepin K.H."/>
            <person name="Mihindukulasuriya K.A."/>
            <person name="Fulton R."/>
            <person name="Fronick C."/>
            <person name="O'Laughlin M."/>
            <person name="Miner T."/>
            <person name="Herter B."/>
            <person name="Rosa B.A."/>
            <person name="Cordes M."/>
            <person name="Tomlinson C."/>
            <person name="Wollam A."/>
            <person name="Palsikar V.B."/>
            <person name="Mardis E.R."/>
            <person name="Wilson R.K."/>
        </authorList>
    </citation>
    <scope>NUCLEOTIDE SEQUENCE [LARGE SCALE GENOMIC DNA]</scope>
    <source>
        <strain evidence="14">KA00185</strain>
    </source>
</reference>
<dbReference type="GO" id="GO:0005886">
    <property type="term" value="C:plasma membrane"/>
    <property type="evidence" value="ECO:0007669"/>
    <property type="project" value="UniProtKB-SubCell"/>
</dbReference>
<dbReference type="InterPro" id="IPR048631">
    <property type="entry name" value="SecD_1st"/>
</dbReference>
<organism evidence="13 14">
    <name type="scientific">Leptotrichia wadei</name>
    <dbReference type="NCBI Taxonomy" id="157687"/>
    <lineage>
        <taxon>Bacteria</taxon>
        <taxon>Fusobacteriati</taxon>
        <taxon>Fusobacteriota</taxon>
        <taxon>Fusobacteriia</taxon>
        <taxon>Fusobacteriales</taxon>
        <taxon>Leptotrichiaceae</taxon>
        <taxon>Leptotrichia</taxon>
    </lineage>
</organism>
<dbReference type="Pfam" id="PF07549">
    <property type="entry name" value="Sec_GG"/>
    <property type="match status" value="1"/>
</dbReference>
<evidence type="ECO:0000256" key="8">
    <source>
        <dbReference type="ARBA" id="ARBA00023136"/>
    </source>
</evidence>
<dbReference type="InterPro" id="IPR054384">
    <property type="entry name" value="SecDF_P1_head"/>
</dbReference>
<evidence type="ECO:0000256" key="4">
    <source>
        <dbReference type="ARBA" id="ARBA00022692"/>
    </source>
</evidence>
<dbReference type="STRING" id="157687.HMPREF3180_01914"/>
<evidence type="ECO:0000313" key="14">
    <source>
        <dbReference type="Proteomes" id="UP000070483"/>
    </source>
</evidence>
<keyword evidence="7 9" id="KW-0811">Translocation</keyword>
<evidence type="ECO:0000259" key="11">
    <source>
        <dbReference type="Pfam" id="PF21760"/>
    </source>
</evidence>
<dbReference type="InterPro" id="IPR048634">
    <property type="entry name" value="SecD_SecF_C"/>
</dbReference>
<dbReference type="GO" id="GO:0043952">
    <property type="term" value="P:protein transport by the Sec complex"/>
    <property type="evidence" value="ECO:0007669"/>
    <property type="project" value="UniProtKB-UniRule"/>
</dbReference>
<dbReference type="InterPro" id="IPR055344">
    <property type="entry name" value="SecD_SecF_C_bact"/>
</dbReference>
<feature type="transmembrane region" description="Helical" evidence="9">
    <location>
        <begin position="7"/>
        <end position="24"/>
    </location>
</feature>
<evidence type="ECO:0000259" key="10">
    <source>
        <dbReference type="Pfam" id="PF02355"/>
    </source>
</evidence>
<dbReference type="FunFam" id="1.20.1640.10:FF:000004">
    <property type="entry name" value="Protein translocase subunit SecD"/>
    <property type="match status" value="1"/>
</dbReference>
<accession>A0A133ZZR1</accession>
<keyword evidence="2 9" id="KW-0813">Transport</keyword>
<evidence type="ECO:0000256" key="5">
    <source>
        <dbReference type="ARBA" id="ARBA00022927"/>
    </source>
</evidence>
<keyword evidence="3 9" id="KW-1003">Cell membrane</keyword>